<evidence type="ECO:0000313" key="2">
    <source>
        <dbReference type="EMBL" id="KAJ3481708.1"/>
    </source>
</evidence>
<dbReference type="AlphaFoldDB" id="A0AAD5UZ09"/>
<feature type="region of interest" description="Disordered" evidence="1">
    <location>
        <begin position="444"/>
        <end position="472"/>
    </location>
</feature>
<gene>
    <name evidence="2" type="ORF">NLI96_g7475</name>
</gene>
<evidence type="ECO:0000256" key="1">
    <source>
        <dbReference type="SAM" id="MobiDB-lite"/>
    </source>
</evidence>
<keyword evidence="3" id="KW-1185">Reference proteome</keyword>
<feature type="compositionally biased region" description="Basic and acidic residues" evidence="1">
    <location>
        <begin position="458"/>
        <end position="472"/>
    </location>
</feature>
<proteinExistence type="predicted"/>
<protein>
    <submittedName>
        <fullName evidence="2">Uncharacterized protein</fullName>
    </submittedName>
</protein>
<sequence length="472" mass="54174">MSVENFNRSISLAPRLPVEVQLHIVALSYSRNVYDEKVNGLLSSYILKDIRERLDCLLAWALVCHAWTSDCQERLFAFAHVNNSTKLDRLRHTLHQPSSLHFADSIQRICVAYPPPFYKLGEALLRIVSMRLPNLVQIHIVGDPLNDGLMFPLHPSLLAQASQLQNIRRLQLCGFHFKHLAELRRFVSVFRGLESLILEKISFGTDERGDLRALHQTTGVVLRSVNFVPIFPIIDEGARLYCLWIAPLSNSGFSRRSLFEKTQESLTRPVVSLSVAELFDNLLRIELFLRFDPHSLEWLFHSRDEWTLQTGGYRSLNVGMRFIKPQLQSADPRGARIHRAPYFDLDHLKEISMSFRDGTDLNEQSMTRVYSVFRPLIPMLQEHGINITLRFLPFKRGSLSQDNETRIVLSDIVDNSTARLINKLSQEVSELRITVGGVQVQLQDLAKERSESEDEEKTDDKEDKEDTSVSTQ</sequence>
<dbReference type="EMBL" id="JANAWD010000308">
    <property type="protein sequence ID" value="KAJ3481708.1"/>
    <property type="molecule type" value="Genomic_DNA"/>
</dbReference>
<evidence type="ECO:0000313" key="3">
    <source>
        <dbReference type="Proteomes" id="UP001212997"/>
    </source>
</evidence>
<accession>A0AAD5UZ09</accession>
<name>A0AAD5UZ09_9APHY</name>
<comment type="caution">
    <text evidence="2">The sequence shown here is derived from an EMBL/GenBank/DDBJ whole genome shotgun (WGS) entry which is preliminary data.</text>
</comment>
<dbReference type="Proteomes" id="UP001212997">
    <property type="component" value="Unassembled WGS sequence"/>
</dbReference>
<reference evidence="2" key="1">
    <citation type="submission" date="2022-07" db="EMBL/GenBank/DDBJ databases">
        <title>Genome Sequence of Physisporinus lineatus.</title>
        <authorList>
            <person name="Buettner E."/>
        </authorList>
    </citation>
    <scope>NUCLEOTIDE SEQUENCE</scope>
    <source>
        <strain evidence="2">VT162</strain>
    </source>
</reference>
<organism evidence="2 3">
    <name type="scientific">Meripilus lineatus</name>
    <dbReference type="NCBI Taxonomy" id="2056292"/>
    <lineage>
        <taxon>Eukaryota</taxon>
        <taxon>Fungi</taxon>
        <taxon>Dikarya</taxon>
        <taxon>Basidiomycota</taxon>
        <taxon>Agaricomycotina</taxon>
        <taxon>Agaricomycetes</taxon>
        <taxon>Polyporales</taxon>
        <taxon>Meripilaceae</taxon>
        <taxon>Meripilus</taxon>
    </lineage>
</organism>